<evidence type="ECO:0000256" key="8">
    <source>
        <dbReference type="ARBA" id="ARBA00022692"/>
    </source>
</evidence>
<evidence type="ECO:0000313" key="13">
    <source>
        <dbReference type="EMBL" id="MFC3155215.1"/>
    </source>
</evidence>
<evidence type="ECO:0000256" key="2">
    <source>
        <dbReference type="ARBA" id="ARBA00004429"/>
    </source>
</evidence>
<evidence type="ECO:0000256" key="10">
    <source>
        <dbReference type="ARBA" id="ARBA00023136"/>
    </source>
</evidence>
<dbReference type="NCBIfam" id="TIGR04407">
    <property type="entry name" value="LptF_YjgP"/>
    <property type="match status" value="1"/>
</dbReference>
<comment type="function">
    <text evidence="1">Part of the ABC transporter complex LptBFG involved in the translocation of lipopolysaccharide (LPS) from the inner membrane to the outer membrane.</text>
</comment>
<organism evidence="13 14">
    <name type="scientific">Gilvimarinus japonicus</name>
    <dbReference type="NCBI Taxonomy" id="1796469"/>
    <lineage>
        <taxon>Bacteria</taxon>
        <taxon>Pseudomonadati</taxon>
        <taxon>Pseudomonadota</taxon>
        <taxon>Gammaproteobacteria</taxon>
        <taxon>Cellvibrionales</taxon>
        <taxon>Cellvibrionaceae</taxon>
        <taxon>Gilvimarinus</taxon>
    </lineage>
</organism>
<reference evidence="14" key="1">
    <citation type="journal article" date="2019" name="Int. J. Syst. Evol. Microbiol.">
        <title>The Global Catalogue of Microorganisms (GCM) 10K type strain sequencing project: providing services to taxonomists for standard genome sequencing and annotation.</title>
        <authorList>
            <consortium name="The Broad Institute Genomics Platform"/>
            <consortium name="The Broad Institute Genome Sequencing Center for Infectious Disease"/>
            <person name="Wu L."/>
            <person name="Ma J."/>
        </authorList>
    </citation>
    <scope>NUCLEOTIDE SEQUENCE [LARGE SCALE GENOMIC DNA]</scope>
    <source>
        <strain evidence="14">KCTC 52141</strain>
    </source>
</reference>
<keyword evidence="9 12" id="KW-1133">Transmembrane helix</keyword>
<dbReference type="Pfam" id="PF03739">
    <property type="entry name" value="LptF_LptG"/>
    <property type="match status" value="1"/>
</dbReference>
<comment type="subcellular location">
    <subcellularLocation>
        <location evidence="2">Cell inner membrane</location>
        <topology evidence="2">Multi-pass membrane protein</topology>
    </subcellularLocation>
</comment>
<keyword evidence="5" id="KW-0813">Transport</keyword>
<sequence length="363" mass="40427">MIVYRYLSREVLVTMLAVSTTLLLIIMSGRFVKYLADAASGKIAVDVLFTIMAYRLPGFLELVVPLGFFIAILLAYGRLYMDSEMVVLSACGMSQKQLLFITAIPAVVVALIVGAMSLWVSPWGAAQTEKLFAEQRSRSEFTTLRPGHFQPFNGGKVVTYVESISDNRSQLNQLFLTQVGTPTAVAIAEVGKQRHNSEYDERYLELHNGIRYQGRPGSADYQITEFEQLAQHIPEPDVSAAYNSEADARSTRELLKDDSISARATLQWRLSMPLLVLVVAFMSVPLSRTNPRQGRYLKMLPAILLYLFYLAGLSSVRSEMEAGNFPIMPGLWVVHGVFIVIAWLVFVGPTNVFTRRGGKRAKA</sequence>
<feature type="transmembrane region" description="Helical" evidence="12">
    <location>
        <begin position="266"/>
        <end position="284"/>
    </location>
</feature>
<keyword evidence="7" id="KW-0997">Cell inner membrane</keyword>
<feature type="transmembrane region" description="Helical" evidence="12">
    <location>
        <begin position="332"/>
        <end position="353"/>
    </location>
</feature>
<evidence type="ECO:0000256" key="3">
    <source>
        <dbReference type="ARBA" id="ARBA00007725"/>
    </source>
</evidence>
<evidence type="ECO:0000256" key="6">
    <source>
        <dbReference type="ARBA" id="ARBA00022475"/>
    </source>
</evidence>
<evidence type="ECO:0000256" key="5">
    <source>
        <dbReference type="ARBA" id="ARBA00022448"/>
    </source>
</evidence>
<dbReference type="Proteomes" id="UP001595548">
    <property type="component" value="Unassembled WGS sequence"/>
</dbReference>
<feature type="transmembrane region" description="Helical" evidence="12">
    <location>
        <begin position="296"/>
        <end position="312"/>
    </location>
</feature>
<comment type="similarity">
    <text evidence="3">Belongs to the LptF/LptG family.</text>
</comment>
<dbReference type="PANTHER" id="PTHR33529:SF7">
    <property type="entry name" value="LIPOPOLYSACCHARIDE EXPORT SYSTEM PERMEASE PROTEIN LPTF"/>
    <property type="match status" value="1"/>
</dbReference>
<comment type="subunit">
    <text evidence="11">Component of the lipopolysaccharide transport and assembly complex. The LptBFG transporter is composed of two ATP-binding proteins (LptB) and two transmembrane proteins (LptF and LptG).</text>
</comment>
<keyword evidence="14" id="KW-1185">Reference proteome</keyword>
<comment type="caution">
    <text evidence="13">The sequence shown here is derived from an EMBL/GenBank/DDBJ whole genome shotgun (WGS) entry which is preliminary data.</text>
</comment>
<evidence type="ECO:0000256" key="7">
    <source>
        <dbReference type="ARBA" id="ARBA00022519"/>
    </source>
</evidence>
<dbReference type="RefSeq" id="WP_382415798.1">
    <property type="nucleotide sequence ID" value="NZ_AP031500.1"/>
</dbReference>
<dbReference type="InterPro" id="IPR030922">
    <property type="entry name" value="LptF"/>
</dbReference>
<gene>
    <name evidence="13" type="primary">lptF</name>
    <name evidence="13" type="ORF">ACFOEB_08385</name>
</gene>
<dbReference type="InterPro" id="IPR005495">
    <property type="entry name" value="LptG/LptF_permease"/>
</dbReference>
<feature type="transmembrane region" description="Helical" evidence="12">
    <location>
        <begin position="12"/>
        <end position="32"/>
    </location>
</feature>
<evidence type="ECO:0000256" key="12">
    <source>
        <dbReference type="SAM" id="Phobius"/>
    </source>
</evidence>
<evidence type="ECO:0000256" key="4">
    <source>
        <dbReference type="ARBA" id="ARBA00014213"/>
    </source>
</evidence>
<evidence type="ECO:0000256" key="11">
    <source>
        <dbReference type="ARBA" id="ARBA00026081"/>
    </source>
</evidence>
<evidence type="ECO:0000256" key="9">
    <source>
        <dbReference type="ARBA" id="ARBA00022989"/>
    </source>
</evidence>
<keyword evidence="10 12" id="KW-0472">Membrane</keyword>
<keyword evidence="8 12" id="KW-0812">Transmembrane</keyword>
<evidence type="ECO:0000313" key="14">
    <source>
        <dbReference type="Proteomes" id="UP001595548"/>
    </source>
</evidence>
<dbReference type="EMBL" id="JBHRTL010000006">
    <property type="protein sequence ID" value="MFC3155215.1"/>
    <property type="molecule type" value="Genomic_DNA"/>
</dbReference>
<protein>
    <recommendedName>
        <fullName evidence="4">Lipopolysaccharide export system permease protein LptF</fullName>
    </recommendedName>
</protein>
<feature type="transmembrane region" description="Helical" evidence="12">
    <location>
        <begin position="52"/>
        <end position="77"/>
    </location>
</feature>
<evidence type="ECO:0000256" key="1">
    <source>
        <dbReference type="ARBA" id="ARBA00002265"/>
    </source>
</evidence>
<feature type="transmembrane region" description="Helical" evidence="12">
    <location>
        <begin position="98"/>
        <end position="120"/>
    </location>
</feature>
<name>A0ABV7HRP9_9GAMM</name>
<accession>A0ABV7HRP9</accession>
<proteinExistence type="inferred from homology"/>
<dbReference type="PANTHER" id="PTHR33529">
    <property type="entry name" value="SLR0882 PROTEIN-RELATED"/>
    <property type="match status" value="1"/>
</dbReference>
<keyword evidence="6" id="KW-1003">Cell membrane</keyword>